<dbReference type="InterPro" id="IPR024706">
    <property type="entry name" value="Peroxiredoxin_AhpC-typ"/>
</dbReference>
<evidence type="ECO:0000256" key="6">
    <source>
        <dbReference type="PIRNR" id="PIRNR000239"/>
    </source>
</evidence>
<dbReference type="Pfam" id="PF00578">
    <property type="entry name" value="AhpC-TSA"/>
    <property type="match status" value="1"/>
</dbReference>
<accession>A0A0K0DNX6</accession>
<organism evidence="9 10">
    <name type="scientific">Angiostrongylus cantonensis</name>
    <name type="common">Rat lungworm</name>
    <dbReference type="NCBI Taxonomy" id="6313"/>
    <lineage>
        <taxon>Eukaryota</taxon>
        <taxon>Metazoa</taxon>
        <taxon>Ecdysozoa</taxon>
        <taxon>Nematoda</taxon>
        <taxon>Chromadorea</taxon>
        <taxon>Rhabditida</taxon>
        <taxon>Rhabditina</taxon>
        <taxon>Rhabditomorpha</taxon>
        <taxon>Strongyloidea</taxon>
        <taxon>Metastrongylidae</taxon>
        <taxon>Angiostrongylus</taxon>
    </lineage>
</organism>
<dbReference type="Gene3D" id="3.30.1020.10">
    <property type="entry name" value="Antioxidant, Horf6, Chain A, domain2"/>
    <property type="match status" value="1"/>
</dbReference>
<dbReference type="InterPro" id="IPR013766">
    <property type="entry name" value="Thioredoxin_domain"/>
</dbReference>
<evidence type="ECO:0000256" key="2">
    <source>
        <dbReference type="ARBA" id="ARBA00022862"/>
    </source>
</evidence>
<dbReference type="FunFam" id="3.40.30.10:FF:000011">
    <property type="entry name" value="Peroxiredoxin PRX1"/>
    <property type="match status" value="1"/>
</dbReference>
<feature type="active site" description="Cysteine sulfenic acid (-SOH) intermediate; for peroxidase activity" evidence="7">
    <location>
        <position position="44"/>
    </location>
</feature>
<keyword evidence="2 6" id="KW-0049">Antioxidant</keyword>
<comment type="similarity">
    <text evidence="5">Belongs to the peroxiredoxin family. Prx6 subfamily.</text>
</comment>
<comment type="function">
    <text evidence="6">Thiol-specific peroxidase that catalyzes the reduction of hydrogen peroxide and organic hydroperoxides to water and alcohols, respectively.</text>
</comment>
<dbReference type="GO" id="GO:0045454">
    <property type="term" value="P:cell redox homeostasis"/>
    <property type="evidence" value="ECO:0007669"/>
    <property type="project" value="TreeGrafter"/>
</dbReference>
<evidence type="ECO:0000256" key="7">
    <source>
        <dbReference type="PIRSR" id="PIRSR000239-1"/>
    </source>
</evidence>
<keyword evidence="3 6" id="KW-0560">Oxidoreductase</keyword>
<proteinExistence type="inferred from homology"/>
<name>A0A0K0DNX6_ANGCA</name>
<dbReference type="PANTHER" id="PTHR43503">
    <property type="entry name" value="MCG48959-RELATED"/>
    <property type="match status" value="1"/>
</dbReference>
<dbReference type="GO" id="GO:0051920">
    <property type="term" value="F:peroxiredoxin activity"/>
    <property type="evidence" value="ECO:0007669"/>
    <property type="project" value="InterPro"/>
</dbReference>
<dbReference type="Gene3D" id="3.40.30.10">
    <property type="entry name" value="Glutaredoxin"/>
    <property type="match status" value="1"/>
</dbReference>
<evidence type="ECO:0000313" key="9">
    <source>
        <dbReference type="Proteomes" id="UP000035642"/>
    </source>
</evidence>
<dbReference type="PANTHER" id="PTHR43503:SF4">
    <property type="entry name" value="PEROXIREDOXIN-6"/>
    <property type="match status" value="1"/>
</dbReference>
<evidence type="ECO:0000256" key="4">
    <source>
        <dbReference type="ARBA" id="ARBA00023284"/>
    </source>
</evidence>
<evidence type="ECO:0000256" key="5">
    <source>
        <dbReference type="ARBA" id="ARBA00025719"/>
    </source>
</evidence>
<dbReference type="InterPro" id="IPR036249">
    <property type="entry name" value="Thioredoxin-like_sf"/>
</dbReference>
<keyword evidence="1 6" id="KW-0575">Peroxidase</keyword>
<sequence length="227" mass="25576">MKLGDTFPTFSAVTNLGKIKDFHDWIGNSWVILFSHPADFTPVCTTELARAVQLAEKFEERQVQMIALSCDSAESHRSWIRDILAYAEYDKCFSCSVNNFPFEIIADENRRLATELGMLDPKEKDSAGIPLTARAVFIIDPEKKLRAQILYPATTGRNFDEILRVIDSLQLTDRMPVATPEGWNSAKEACMVQPSVSMSEAEELFAEVDTVPLPSGKPYLRRVQIIE</sequence>
<protein>
    <submittedName>
        <fullName evidence="10">Thioredoxin domain-containing protein</fullName>
    </submittedName>
</protein>
<dbReference type="SUPFAM" id="SSF52833">
    <property type="entry name" value="Thioredoxin-like"/>
    <property type="match status" value="1"/>
</dbReference>
<dbReference type="STRING" id="6313.A0A0K0DNX6"/>
<dbReference type="Proteomes" id="UP000035642">
    <property type="component" value="Unassembled WGS sequence"/>
</dbReference>
<dbReference type="InterPro" id="IPR045020">
    <property type="entry name" value="PRX_1cys"/>
</dbReference>
<evidence type="ECO:0000313" key="10">
    <source>
        <dbReference type="WBParaSite" id="ACAC_0001346501-mRNA-1"/>
    </source>
</evidence>
<dbReference type="AlphaFoldDB" id="A0A0K0DNX6"/>
<dbReference type="WBParaSite" id="ACAC_0001346501-mRNA-1">
    <property type="protein sequence ID" value="ACAC_0001346501-mRNA-1"/>
    <property type="gene ID" value="ACAC_0001346501"/>
</dbReference>
<keyword evidence="4 6" id="KW-0676">Redox-active center</keyword>
<dbReference type="GO" id="GO:0005829">
    <property type="term" value="C:cytosol"/>
    <property type="evidence" value="ECO:0007669"/>
    <property type="project" value="TreeGrafter"/>
</dbReference>
<evidence type="ECO:0000259" key="8">
    <source>
        <dbReference type="PROSITE" id="PS51352"/>
    </source>
</evidence>
<reference evidence="9" key="1">
    <citation type="submission" date="2012-09" db="EMBL/GenBank/DDBJ databases">
        <authorList>
            <person name="Martin A.A."/>
        </authorList>
    </citation>
    <scope>NUCLEOTIDE SEQUENCE</scope>
</reference>
<dbReference type="GO" id="GO:0005739">
    <property type="term" value="C:mitochondrion"/>
    <property type="evidence" value="ECO:0007669"/>
    <property type="project" value="TreeGrafter"/>
</dbReference>
<dbReference type="CDD" id="cd03016">
    <property type="entry name" value="PRX_1cys"/>
    <property type="match status" value="1"/>
</dbReference>
<dbReference type="PROSITE" id="PS51352">
    <property type="entry name" value="THIOREDOXIN_2"/>
    <property type="match status" value="1"/>
</dbReference>
<evidence type="ECO:0000256" key="1">
    <source>
        <dbReference type="ARBA" id="ARBA00022559"/>
    </source>
</evidence>
<dbReference type="InterPro" id="IPR000866">
    <property type="entry name" value="AhpC/TSA"/>
</dbReference>
<keyword evidence="9" id="KW-1185">Reference proteome</keyword>
<reference evidence="10" key="2">
    <citation type="submission" date="2017-02" db="UniProtKB">
        <authorList>
            <consortium name="WormBaseParasite"/>
        </authorList>
    </citation>
    <scope>IDENTIFICATION</scope>
</reference>
<dbReference type="PIRSF" id="PIRSF000239">
    <property type="entry name" value="AHPC"/>
    <property type="match status" value="1"/>
</dbReference>
<evidence type="ECO:0000256" key="3">
    <source>
        <dbReference type="ARBA" id="ARBA00023002"/>
    </source>
</evidence>
<feature type="domain" description="Thioredoxin" evidence="8">
    <location>
        <begin position="1"/>
        <end position="171"/>
    </location>
</feature>